<feature type="domain" description="Protein kinase" evidence="6">
    <location>
        <begin position="1"/>
        <end position="265"/>
    </location>
</feature>
<dbReference type="Pfam" id="PF13360">
    <property type="entry name" value="PQQ_2"/>
    <property type="match status" value="1"/>
</dbReference>
<organism evidence="7">
    <name type="scientific">Streptomyces sp. NBC_00148</name>
    <dbReference type="NCBI Taxonomy" id="2903626"/>
    <lineage>
        <taxon>Bacteria</taxon>
        <taxon>Bacillati</taxon>
        <taxon>Actinomycetota</taxon>
        <taxon>Actinomycetes</taxon>
        <taxon>Kitasatosporales</taxon>
        <taxon>Streptomycetaceae</taxon>
        <taxon>Streptomyces</taxon>
    </lineage>
</organism>
<evidence type="ECO:0000256" key="2">
    <source>
        <dbReference type="ARBA" id="ARBA00022741"/>
    </source>
</evidence>
<dbReference type="InterPro" id="IPR000719">
    <property type="entry name" value="Prot_kinase_dom"/>
</dbReference>
<protein>
    <submittedName>
        <fullName evidence="7">PQQ-binding-like beta-propeller repeat protein</fullName>
    </submittedName>
</protein>
<dbReference type="Gene3D" id="2.130.10.10">
    <property type="entry name" value="YVTN repeat-like/Quinoprotein amine dehydrogenase"/>
    <property type="match status" value="2"/>
</dbReference>
<feature type="compositionally biased region" description="Pro residues" evidence="5">
    <location>
        <begin position="374"/>
        <end position="386"/>
    </location>
</feature>
<evidence type="ECO:0000256" key="3">
    <source>
        <dbReference type="ARBA" id="ARBA00022777"/>
    </source>
</evidence>
<evidence type="ECO:0000259" key="6">
    <source>
        <dbReference type="PROSITE" id="PS50011"/>
    </source>
</evidence>
<reference evidence="7" key="1">
    <citation type="submission" date="2022-10" db="EMBL/GenBank/DDBJ databases">
        <title>The complete genomes of actinobacterial strains from the NBC collection.</title>
        <authorList>
            <person name="Joergensen T.S."/>
            <person name="Alvarez Arevalo M."/>
            <person name="Sterndorff E.B."/>
            <person name="Faurdal D."/>
            <person name="Vuksanovic O."/>
            <person name="Mourched A.-S."/>
            <person name="Charusanti P."/>
            <person name="Shaw S."/>
            <person name="Blin K."/>
            <person name="Weber T."/>
        </authorList>
    </citation>
    <scope>NUCLEOTIDE SEQUENCE</scope>
    <source>
        <strain evidence="7">NBC_00148</strain>
    </source>
</reference>
<keyword evidence="4" id="KW-0067">ATP-binding</keyword>
<feature type="region of interest" description="Disordered" evidence="5">
    <location>
        <begin position="463"/>
        <end position="489"/>
    </location>
</feature>
<dbReference type="GO" id="GO:0005524">
    <property type="term" value="F:ATP binding"/>
    <property type="evidence" value="ECO:0007669"/>
    <property type="project" value="UniProtKB-KW"/>
</dbReference>
<keyword evidence="2" id="KW-0547">Nucleotide-binding</keyword>
<dbReference type="PANTHER" id="PTHR43289">
    <property type="entry name" value="MITOGEN-ACTIVATED PROTEIN KINASE KINASE KINASE 20-RELATED"/>
    <property type="match status" value="1"/>
</dbReference>
<dbReference type="InterPro" id="IPR011047">
    <property type="entry name" value="Quinoprotein_ADH-like_sf"/>
</dbReference>
<feature type="region of interest" description="Disordered" evidence="5">
    <location>
        <begin position="297"/>
        <end position="430"/>
    </location>
</feature>
<dbReference type="EMBL" id="CP108169">
    <property type="protein sequence ID" value="WTQ75958.1"/>
    <property type="molecule type" value="Genomic_DNA"/>
</dbReference>
<dbReference type="AlphaFoldDB" id="A0AAU1LXK6"/>
<dbReference type="GO" id="GO:0004674">
    <property type="term" value="F:protein serine/threonine kinase activity"/>
    <property type="evidence" value="ECO:0007669"/>
    <property type="project" value="TreeGrafter"/>
</dbReference>
<sequence>MEALRQDDPRHFGPYTALARFRASASAVHFVARGVDGDDLAVVTAARPALAAVPAFGRRFRAEARTAERLAGGWVQPPLASPDDDALWTATAYVPAVTLAEAIGLAGPLPERAVRILGAGLAETLSRVHATGAVLQGLAPETVLLAEDGPRLTAFGPLGAAAAAEAREGGQLSVRLGYLTPEQVEGKEVGPASDLFVLGLLLAYAATGTTPLAEGPVEEAAERIAHGSAELGDVPDELRALIARCLAKDPDDRPAAGAVAAELALEGAAGLAKGGWLPGPLAAAVTDQAARVRALETPVEADQEPVQDAVPTDAVPRDEAPAGSAQLTGTGDNGTGTGGNGDIGEDSRTTRFLGTGARAPQSDRATTQLALPPGAVPPPSPTPAQPYPYAYPAAAAPQGAPTAPAAPAAFPQALPPALPPAAPTGAPRAAAAPATSRRALLTTVAAGAAGLVLGGAAVSALGSDDPAPADDKPAAETRPAVPGRAPDPRWMYTHPAAAPAPLTAGVWQDELLVLTDTAGATAVDLRTGRKRWERADAAGAQTVLTAGDGLCFLASPTEFLWLSPKDGRITHRVRFVDQFTGVPNMKVGPLTGLSGSVLWFTGSHTVTVKAPKPKKGKKPGKDTQVVKAYFFAYDVVERKELWRVAVPAGRAPGTPAYRLTAVRDADIVVRQDAGTLTPADVTAGKGKAFFRCFERTTGKLLWNRQFGAVAPAGAAAGDEQGQLYGAVGDDLLAFETATGKPVWTLNGTASSVFGTPLPAGTLLHTTNRNQEVGAVERATGKLLWRRSTEVPLGGNAPALTLSGGGKTLLAADASQVTAFAAADGRRLWKFQDIGAQDPKGATVSAPYRVLAAKKTAVVQRERAFYAFPVE</sequence>
<dbReference type="SUPFAM" id="SSF50998">
    <property type="entry name" value="Quinoprotein alcohol dehydrogenase-like"/>
    <property type="match status" value="1"/>
</dbReference>
<gene>
    <name evidence="7" type="ORF">OG222_23920</name>
</gene>
<feature type="compositionally biased region" description="Gly residues" evidence="5">
    <location>
        <begin position="331"/>
        <end position="342"/>
    </location>
</feature>
<keyword evidence="1" id="KW-0808">Transferase</keyword>
<evidence type="ECO:0000256" key="1">
    <source>
        <dbReference type="ARBA" id="ARBA00022679"/>
    </source>
</evidence>
<dbReference type="SMART" id="SM00220">
    <property type="entry name" value="S_TKc"/>
    <property type="match status" value="1"/>
</dbReference>
<name>A0AAU1LXK6_9ACTN</name>
<feature type="compositionally biased region" description="Pro residues" evidence="5">
    <location>
        <begin position="413"/>
        <end position="422"/>
    </location>
</feature>
<evidence type="ECO:0000256" key="4">
    <source>
        <dbReference type="ARBA" id="ARBA00022840"/>
    </source>
</evidence>
<keyword evidence="3" id="KW-0418">Kinase</keyword>
<dbReference type="InterPro" id="IPR015943">
    <property type="entry name" value="WD40/YVTN_repeat-like_dom_sf"/>
</dbReference>
<dbReference type="SUPFAM" id="SSF56112">
    <property type="entry name" value="Protein kinase-like (PK-like)"/>
    <property type="match status" value="1"/>
</dbReference>
<proteinExistence type="predicted"/>
<evidence type="ECO:0000256" key="5">
    <source>
        <dbReference type="SAM" id="MobiDB-lite"/>
    </source>
</evidence>
<dbReference type="Pfam" id="PF00069">
    <property type="entry name" value="Pkinase"/>
    <property type="match status" value="1"/>
</dbReference>
<feature type="compositionally biased region" description="Low complexity" evidence="5">
    <location>
        <begin position="387"/>
        <end position="412"/>
    </location>
</feature>
<dbReference type="InterPro" id="IPR011009">
    <property type="entry name" value="Kinase-like_dom_sf"/>
</dbReference>
<accession>A0AAU1LXK6</accession>
<dbReference type="InterPro" id="IPR002372">
    <property type="entry name" value="PQQ_rpt_dom"/>
</dbReference>
<dbReference type="Gene3D" id="1.10.510.10">
    <property type="entry name" value="Transferase(Phosphotransferase) domain 1"/>
    <property type="match status" value="1"/>
</dbReference>
<dbReference type="PANTHER" id="PTHR43289:SF34">
    <property type="entry name" value="SERINE_THREONINE-PROTEIN KINASE YBDM-RELATED"/>
    <property type="match status" value="1"/>
</dbReference>
<evidence type="ECO:0000313" key="7">
    <source>
        <dbReference type="EMBL" id="WTQ75958.1"/>
    </source>
</evidence>
<dbReference type="PROSITE" id="PS50011">
    <property type="entry name" value="PROTEIN_KINASE_DOM"/>
    <property type="match status" value="1"/>
</dbReference>